<evidence type="ECO:0000256" key="7">
    <source>
        <dbReference type="ARBA" id="ARBA00023242"/>
    </source>
</evidence>
<dbReference type="Proteomes" id="UP000186922">
    <property type="component" value="Unassembled WGS sequence"/>
</dbReference>
<evidence type="ECO:0000256" key="1">
    <source>
        <dbReference type="ARBA" id="ARBA00004324"/>
    </source>
</evidence>
<dbReference type="Gene3D" id="1.25.40.10">
    <property type="entry name" value="Tetratricopeptide repeat domain"/>
    <property type="match status" value="4"/>
</dbReference>
<protein>
    <recommendedName>
        <fullName evidence="10">Pre-mRNA-splicing factor Syf1/CRNKL1-like C-terminal HAT-repeats domain-containing protein</fullName>
    </recommendedName>
</protein>
<dbReference type="InterPro" id="IPR003107">
    <property type="entry name" value="HAT"/>
</dbReference>
<evidence type="ECO:0000256" key="9">
    <source>
        <dbReference type="SAM" id="MobiDB-lite"/>
    </source>
</evidence>
<comment type="similarity">
    <text evidence="2">Belongs to the crooked-neck family.</text>
</comment>
<keyword evidence="7" id="KW-0539">Nucleus</keyword>
<keyword evidence="4" id="KW-0747">Spliceosome</keyword>
<feature type="region of interest" description="Disordered" evidence="9">
    <location>
        <begin position="673"/>
        <end position="717"/>
    </location>
</feature>
<dbReference type="InterPro" id="IPR055430">
    <property type="entry name" value="HAT_Syf1_CNRKL1_C"/>
</dbReference>
<comment type="function">
    <text evidence="8">Involved in pre-mRNA splicing and cell cycle progression. Required for the spliceosome assembly and initiation of the DNA replication.</text>
</comment>
<dbReference type="GO" id="GO:0000245">
    <property type="term" value="P:spliceosomal complex assembly"/>
    <property type="evidence" value="ECO:0007669"/>
    <property type="project" value="TreeGrafter"/>
</dbReference>
<gene>
    <name evidence="11" type="primary">RvY_09065-1</name>
    <name evidence="11" type="synonym">RvY_09065.1</name>
    <name evidence="11" type="ORF">RvY_09065</name>
</gene>
<dbReference type="GO" id="GO:0071011">
    <property type="term" value="C:precatalytic spliceosome"/>
    <property type="evidence" value="ECO:0007669"/>
    <property type="project" value="TreeGrafter"/>
</dbReference>
<feature type="domain" description="Pre-mRNA-splicing factor Syf1/CRNKL1-like C-terminal HAT-repeats" evidence="10">
    <location>
        <begin position="389"/>
        <end position="524"/>
    </location>
</feature>
<dbReference type="PANTHER" id="PTHR11246">
    <property type="entry name" value="PRE-MRNA SPLICING FACTOR"/>
    <property type="match status" value="1"/>
</dbReference>
<evidence type="ECO:0000256" key="8">
    <source>
        <dbReference type="ARBA" id="ARBA00037040"/>
    </source>
</evidence>
<dbReference type="GO" id="GO:0016607">
    <property type="term" value="C:nuclear speck"/>
    <property type="evidence" value="ECO:0007669"/>
    <property type="project" value="UniProtKB-SubCell"/>
</dbReference>
<feature type="region of interest" description="Disordered" evidence="9">
    <location>
        <begin position="1"/>
        <end position="21"/>
    </location>
</feature>
<dbReference type="FunFam" id="1.25.40.10:FF:000075">
    <property type="entry name" value="Crooked neck pre-mRNA-splicing factor 1"/>
    <property type="match status" value="1"/>
</dbReference>
<dbReference type="OrthoDB" id="541719at2759"/>
<evidence type="ECO:0000256" key="2">
    <source>
        <dbReference type="ARBA" id="ARBA00008644"/>
    </source>
</evidence>
<accession>A0A1D1VAJ1</accession>
<keyword evidence="5" id="KW-0677">Repeat</keyword>
<evidence type="ECO:0000256" key="3">
    <source>
        <dbReference type="ARBA" id="ARBA00022664"/>
    </source>
</evidence>
<proteinExistence type="inferred from homology"/>
<keyword evidence="12" id="KW-1185">Reference proteome</keyword>
<keyword evidence="6" id="KW-0508">mRNA splicing</keyword>
<evidence type="ECO:0000259" key="10">
    <source>
        <dbReference type="Pfam" id="PF23231"/>
    </source>
</evidence>
<dbReference type="PANTHER" id="PTHR11246:SF3">
    <property type="entry name" value="CROOKED NECK-LIKE PROTEIN 1"/>
    <property type="match status" value="1"/>
</dbReference>
<dbReference type="FunFam" id="1.25.40.10:FF:000306">
    <property type="entry name" value="Cell cycle control protein cwf4"/>
    <property type="match status" value="1"/>
</dbReference>
<dbReference type="Pfam" id="PF23231">
    <property type="entry name" value="HAT_Syf1_CNRKL1_C"/>
    <property type="match status" value="2"/>
</dbReference>
<dbReference type="InterPro" id="IPR011990">
    <property type="entry name" value="TPR-like_helical_dom_sf"/>
</dbReference>
<dbReference type="SMART" id="SM00386">
    <property type="entry name" value="HAT"/>
    <property type="match status" value="14"/>
</dbReference>
<dbReference type="GO" id="GO:0071007">
    <property type="term" value="C:U2-type catalytic step 2 spliceosome"/>
    <property type="evidence" value="ECO:0007669"/>
    <property type="project" value="TreeGrafter"/>
</dbReference>
<evidence type="ECO:0000256" key="5">
    <source>
        <dbReference type="ARBA" id="ARBA00022737"/>
    </source>
</evidence>
<evidence type="ECO:0000313" key="12">
    <source>
        <dbReference type="Proteomes" id="UP000186922"/>
    </source>
</evidence>
<evidence type="ECO:0000313" key="11">
    <source>
        <dbReference type="EMBL" id="GAU97835.1"/>
    </source>
</evidence>
<dbReference type="STRING" id="947166.A0A1D1VAJ1"/>
<sequence length="717" mass="85610">MADTRAPKGKVPRVGQVKNKTPAEVQITAEQLLREAKERQLETVPIPPKQKISDPVELADFQLRKRKDFEDGIRRNRNNMATWMKYAAWEENQKDLQRARSIYERALDVDHRNIPLWLKYAEMEMRNRQVNHARNIWDRAVTIMPRANQFWYKYTYMEEMLNNIAGCRQVFERWMEWQPHEQAWLSYINMEMRYKEAERARSIYERFVLTHPEVKNWIRYARFEEQNGFINGARSVFERAVEFYGEQFLQEELYVSFSRFEERQKEFERARTIYKYAMDHLPKEKAAELLKSYSIFEKKHGSRLGIEDVVLNKRKLQYQDELKSDPMNYDAWFDYLKILEEEGNVDTIRDEYEKAISNVPPVQEKRYWRRYIYLWIKYALFEELVAESPERTRQIYQMCINQIPHKKFTFAKVWLLAAQFEVRQKALTSARKLLGVAIGKCPKDKLFRGYIELEIQLREFERCRLLYEKFLEFDPANCSTWIKYADLEGILGDVDRARAIYSLAISQPRLDMPETLWKSFINFEKEQRDFDRARQLYEKLLQRTSHVKVWISFAEFELEVAAKQKDTAGGITRARNVYRRALRALQISNSEKEERVILLDAWKEFEANYGDEESAQEVEKEMPKKVKKRRKIEAEDGTEAGWEEYFDYIFPSDEVAQPNLKLLALAKQWKTQKQAEPVSEEVPSDPVPATNDFAAAEAGNLPHASSYDEEHDREEEY</sequence>
<evidence type="ECO:0000256" key="6">
    <source>
        <dbReference type="ARBA" id="ARBA00023187"/>
    </source>
</evidence>
<dbReference type="InterPro" id="IPR045075">
    <property type="entry name" value="Syf1-like"/>
</dbReference>
<feature type="domain" description="Pre-mRNA-splicing factor Syf1/CRNKL1-like C-terminal HAT-repeats" evidence="10">
    <location>
        <begin position="80"/>
        <end position="301"/>
    </location>
</feature>
<dbReference type="FunFam" id="1.25.40.10:FF:000269">
    <property type="entry name" value="Crooked neck pre-mRNA-splicing factor 1"/>
    <property type="match status" value="1"/>
</dbReference>
<keyword evidence="3" id="KW-0507">mRNA processing</keyword>
<name>A0A1D1VAJ1_RAMVA</name>
<dbReference type="EMBL" id="BDGG01000004">
    <property type="protein sequence ID" value="GAU97835.1"/>
    <property type="molecule type" value="Genomic_DNA"/>
</dbReference>
<dbReference type="AlphaFoldDB" id="A0A1D1VAJ1"/>
<dbReference type="GO" id="GO:0000974">
    <property type="term" value="C:Prp19 complex"/>
    <property type="evidence" value="ECO:0007669"/>
    <property type="project" value="TreeGrafter"/>
</dbReference>
<comment type="subcellular location">
    <subcellularLocation>
        <location evidence="1">Nucleus speckle</location>
    </subcellularLocation>
</comment>
<feature type="compositionally biased region" description="Acidic residues" evidence="9">
    <location>
        <begin position="707"/>
        <end position="717"/>
    </location>
</feature>
<comment type="caution">
    <text evidence="11">The sequence shown here is derived from an EMBL/GenBank/DDBJ whole genome shotgun (WGS) entry which is preliminary data.</text>
</comment>
<dbReference type="GO" id="GO:0071014">
    <property type="term" value="C:post-mRNA release spliceosomal complex"/>
    <property type="evidence" value="ECO:0007669"/>
    <property type="project" value="TreeGrafter"/>
</dbReference>
<reference evidence="11 12" key="1">
    <citation type="journal article" date="2016" name="Nat. Commun.">
        <title>Extremotolerant tardigrade genome and improved radiotolerance of human cultured cells by tardigrade-unique protein.</title>
        <authorList>
            <person name="Hashimoto T."/>
            <person name="Horikawa D.D."/>
            <person name="Saito Y."/>
            <person name="Kuwahara H."/>
            <person name="Kozuka-Hata H."/>
            <person name="Shin-I T."/>
            <person name="Minakuchi Y."/>
            <person name="Ohishi K."/>
            <person name="Motoyama A."/>
            <person name="Aizu T."/>
            <person name="Enomoto A."/>
            <person name="Kondo K."/>
            <person name="Tanaka S."/>
            <person name="Hara Y."/>
            <person name="Koshikawa S."/>
            <person name="Sagara H."/>
            <person name="Miura T."/>
            <person name="Yokobori S."/>
            <person name="Miyagawa K."/>
            <person name="Suzuki Y."/>
            <person name="Kubo T."/>
            <person name="Oyama M."/>
            <person name="Kohara Y."/>
            <person name="Fujiyama A."/>
            <person name="Arakawa K."/>
            <person name="Katayama T."/>
            <person name="Toyoda A."/>
            <person name="Kunieda T."/>
        </authorList>
    </citation>
    <scope>NUCLEOTIDE SEQUENCE [LARGE SCALE GENOMIC DNA]</scope>
    <source>
        <strain evidence="11 12">YOKOZUNA-1</strain>
    </source>
</reference>
<evidence type="ECO:0000256" key="4">
    <source>
        <dbReference type="ARBA" id="ARBA00022728"/>
    </source>
</evidence>
<organism evidence="11 12">
    <name type="scientific">Ramazzottius varieornatus</name>
    <name type="common">Water bear</name>
    <name type="synonym">Tardigrade</name>
    <dbReference type="NCBI Taxonomy" id="947166"/>
    <lineage>
        <taxon>Eukaryota</taxon>
        <taxon>Metazoa</taxon>
        <taxon>Ecdysozoa</taxon>
        <taxon>Tardigrada</taxon>
        <taxon>Eutardigrada</taxon>
        <taxon>Parachela</taxon>
        <taxon>Hypsibioidea</taxon>
        <taxon>Ramazzottiidae</taxon>
        <taxon>Ramazzottius</taxon>
    </lineage>
</organism>
<dbReference type="SUPFAM" id="SSF48452">
    <property type="entry name" value="TPR-like"/>
    <property type="match status" value="2"/>
</dbReference>